<dbReference type="STRING" id="373903.Hore_16350"/>
<reference evidence="8 9" key="1">
    <citation type="journal article" date="2009" name="PLoS ONE">
        <title>Genome analysis of the anaerobic thermohalophilic bacterium Halothermothrix orenii.</title>
        <authorList>
            <person name="Mavromatis K."/>
            <person name="Ivanova N."/>
            <person name="Anderson I."/>
            <person name="Lykidis A."/>
            <person name="Hooper S.D."/>
            <person name="Sun H."/>
            <person name="Kunin V."/>
            <person name="Lapidus A."/>
            <person name="Hugenholtz P."/>
            <person name="Patel B."/>
            <person name="Kyrpides N.C."/>
        </authorList>
    </citation>
    <scope>NUCLEOTIDE SEQUENCE [LARGE SCALE GENOMIC DNA]</scope>
    <source>
        <strain evidence="9">H 168 / OCM 544 / DSM 9562</strain>
    </source>
</reference>
<dbReference type="NCBIfam" id="TIGR00225">
    <property type="entry name" value="prc"/>
    <property type="match status" value="1"/>
</dbReference>
<dbReference type="EMBL" id="CP001098">
    <property type="protein sequence ID" value="ACL70384.1"/>
    <property type="molecule type" value="Genomic_DNA"/>
</dbReference>
<keyword evidence="3 5" id="KW-0378">Hydrolase</keyword>
<dbReference type="GO" id="GO:0030288">
    <property type="term" value="C:outer membrane-bounded periplasmic space"/>
    <property type="evidence" value="ECO:0007669"/>
    <property type="project" value="TreeGrafter"/>
</dbReference>
<dbReference type="SMART" id="SM00228">
    <property type="entry name" value="PDZ"/>
    <property type="match status" value="1"/>
</dbReference>
<evidence type="ECO:0000256" key="4">
    <source>
        <dbReference type="ARBA" id="ARBA00022825"/>
    </source>
</evidence>
<dbReference type="Gene3D" id="3.30.750.44">
    <property type="match status" value="1"/>
</dbReference>
<dbReference type="PROSITE" id="PS50106">
    <property type="entry name" value="PDZ"/>
    <property type="match status" value="1"/>
</dbReference>
<dbReference type="PANTHER" id="PTHR32060">
    <property type="entry name" value="TAIL-SPECIFIC PROTEASE"/>
    <property type="match status" value="1"/>
</dbReference>
<evidence type="ECO:0000256" key="3">
    <source>
        <dbReference type="ARBA" id="ARBA00022801"/>
    </source>
</evidence>
<organism evidence="8 9">
    <name type="scientific">Halothermothrix orenii (strain H 168 / OCM 544 / DSM 9562)</name>
    <dbReference type="NCBI Taxonomy" id="373903"/>
    <lineage>
        <taxon>Bacteria</taxon>
        <taxon>Bacillati</taxon>
        <taxon>Bacillota</taxon>
        <taxon>Clostridia</taxon>
        <taxon>Halanaerobiales</taxon>
        <taxon>Halothermotrichaceae</taxon>
        <taxon>Halothermothrix</taxon>
    </lineage>
</organism>
<evidence type="ECO:0000256" key="6">
    <source>
        <dbReference type="SAM" id="SignalP"/>
    </source>
</evidence>
<keyword evidence="9" id="KW-1185">Reference proteome</keyword>
<evidence type="ECO:0000259" key="7">
    <source>
        <dbReference type="PROSITE" id="PS50106"/>
    </source>
</evidence>
<dbReference type="MEROPS" id="S41.004"/>
<dbReference type="AlphaFoldDB" id="B8CYL5"/>
<sequence>MKKYLNTVLVLVILLFTINFSAFAEEEYTSIDAFQDVIYLIKNYYVEDVKLDKLMRGAIKGMVDSLDPYSGYLTPEEYEDMQFEFEGHYGGIGIVISTYDDKLTVVQPFKNTPGDKAGLKSGDIIVAIDGKPTKDMPQEKAVNLMRGKPGTRVILTIKRENKKELFDVEIIRADIEIPYVEWEMKDDKIGYIVIHQFVENTGQKVRRGLLELMSKGAKGVILDLRNNPGGLLTEAITVTSNFVENGEVVSIKQRNGQEKSFKVESNISSIDLPLVVLVNGYSASASEIVAGAIQDHNRGTVMGTTTYGKGTVQTVIPLDDGSALRLTTANYFTPEGRYIHEKGIKPDITVEYDSESKVDNQLEKAIKYIKSLVSERMAS</sequence>
<dbReference type="Pfam" id="PF13180">
    <property type="entry name" value="PDZ_2"/>
    <property type="match status" value="1"/>
</dbReference>
<dbReference type="HOGENOM" id="CLU_017295_3_2_9"/>
<feature type="signal peptide" evidence="6">
    <location>
        <begin position="1"/>
        <end position="24"/>
    </location>
</feature>
<dbReference type="GO" id="GO:0007165">
    <property type="term" value="P:signal transduction"/>
    <property type="evidence" value="ECO:0007669"/>
    <property type="project" value="TreeGrafter"/>
</dbReference>
<evidence type="ECO:0000313" key="8">
    <source>
        <dbReference type="EMBL" id="ACL70384.1"/>
    </source>
</evidence>
<dbReference type="SUPFAM" id="SSF50156">
    <property type="entry name" value="PDZ domain-like"/>
    <property type="match status" value="1"/>
</dbReference>
<dbReference type="FunFam" id="2.30.42.10:FF:000063">
    <property type="entry name" value="Peptidase, S41 family"/>
    <property type="match status" value="1"/>
</dbReference>
<accession>B8CYL5</accession>
<evidence type="ECO:0000256" key="5">
    <source>
        <dbReference type="RuleBase" id="RU004404"/>
    </source>
</evidence>
<gene>
    <name evidence="8" type="ordered locus">Hore_16350</name>
</gene>
<dbReference type="InterPro" id="IPR001478">
    <property type="entry name" value="PDZ"/>
</dbReference>
<dbReference type="InterPro" id="IPR004447">
    <property type="entry name" value="Peptidase_S41A"/>
</dbReference>
<dbReference type="Gene3D" id="2.30.42.10">
    <property type="match status" value="1"/>
</dbReference>
<keyword evidence="6" id="KW-0732">Signal</keyword>
<dbReference type="Gene3D" id="3.90.226.10">
    <property type="entry name" value="2-enoyl-CoA Hydratase, Chain A, domain 1"/>
    <property type="match status" value="1"/>
</dbReference>
<name>B8CYL5_HALOH</name>
<dbReference type="InterPro" id="IPR005151">
    <property type="entry name" value="Tail-specific_protease"/>
</dbReference>
<comment type="similarity">
    <text evidence="1 5">Belongs to the peptidase S41A family.</text>
</comment>
<dbReference type="InterPro" id="IPR055210">
    <property type="entry name" value="CtpA/B_N"/>
</dbReference>
<feature type="chain" id="PRO_5002867165" evidence="6">
    <location>
        <begin position="25"/>
        <end position="379"/>
    </location>
</feature>
<dbReference type="OrthoDB" id="9812068at2"/>
<dbReference type="CDD" id="cd06782">
    <property type="entry name" value="cpPDZ_CPP-like"/>
    <property type="match status" value="1"/>
</dbReference>
<dbReference type="Proteomes" id="UP000000719">
    <property type="component" value="Chromosome"/>
</dbReference>
<keyword evidence="4 5" id="KW-0720">Serine protease</keyword>
<dbReference type="InterPro" id="IPR036034">
    <property type="entry name" value="PDZ_sf"/>
</dbReference>
<dbReference type="eggNOG" id="COG0793">
    <property type="taxonomic scope" value="Bacteria"/>
</dbReference>
<feature type="domain" description="PDZ" evidence="7">
    <location>
        <begin position="90"/>
        <end position="160"/>
    </location>
</feature>
<protein>
    <submittedName>
        <fullName evidence="8">Carboxyl-terminal protease</fullName>
    </submittedName>
</protein>
<keyword evidence="2 5" id="KW-0645">Protease</keyword>
<proteinExistence type="inferred from homology"/>
<dbReference type="CDD" id="cd07560">
    <property type="entry name" value="Peptidase_S41_CPP"/>
    <property type="match status" value="1"/>
</dbReference>
<evidence type="ECO:0000256" key="1">
    <source>
        <dbReference type="ARBA" id="ARBA00009179"/>
    </source>
</evidence>
<dbReference type="SMART" id="SM00245">
    <property type="entry name" value="TSPc"/>
    <property type="match status" value="1"/>
</dbReference>
<evidence type="ECO:0000256" key="2">
    <source>
        <dbReference type="ARBA" id="ARBA00022670"/>
    </source>
</evidence>
<dbReference type="InterPro" id="IPR029045">
    <property type="entry name" value="ClpP/crotonase-like_dom_sf"/>
</dbReference>
<evidence type="ECO:0000313" key="9">
    <source>
        <dbReference type="Proteomes" id="UP000000719"/>
    </source>
</evidence>
<dbReference type="GO" id="GO:0004175">
    <property type="term" value="F:endopeptidase activity"/>
    <property type="evidence" value="ECO:0007669"/>
    <property type="project" value="TreeGrafter"/>
</dbReference>
<dbReference type="RefSeq" id="WP_012636567.1">
    <property type="nucleotide sequence ID" value="NC_011899.1"/>
</dbReference>
<dbReference type="KEGG" id="hor:Hore_16350"/>
<dbReference type="PANTHER" id="PTHR32060:SF30">
    <property type="entry name" value="CARBOXY-TERMINAL PROCESSING PROTEASE CTPA"/>
    <property type="match status" value="1"/>
</dbReference>
<dbReference type="GO" id="GO:0008236">
    <property type="term" value="F:serine-type peptidase activity"/>
    <property type="evidence" value="ECO:0007669"/>
    <property type="project" value="UniProtKB-KW"/>
</dbReference>
<dbReference type="SUPFAM" id="SSF52096">
    <property type="entry name" value="ClpP/crotonase"/>
    <property type="match status" value="1"/>
</dbReference>
<dbReference type="GO" id="GO:0006508">
    <property type="term" value="P:proteolysis"/>
    <property type="evidence" value="ECO:0007669"/>
    <property type="project" value="UniProtKB-KW"/>
</dbReference>
<dbReference type="Pfam" id="PF22694">
    <property type="entry name" value="CtpB_N-like"/>
    <property type="match status" value="1"/>
</dbReference>
<dbReference type="Pfam" id="PF03572">
    <property type="entry name" value="Peptidase_S41"/>
    <property type="match status" value="1"/>
</dbReference>